<sequence>MLGELNDEQIEKLLSSQVTGRIACSNDGVPYIVPINYYYDGEKIIGHSVEGKKISIMRKNPVVCFQVDQITNIFNWQSVIAWGRFEEISDMEEKGKCMEALKARIRPFSAPGPDHTSHGLSGRAEDLGLHLQLIFYKIVLVMKSGRFENS</sequence>
<reference evidence="2" key="1">
    <citation type="submission" date="2018-05" db="EMBL/GenBank/DDBJ databases">
        <title>Pedobacter paludis sp. nov., isolated from wetland soil.</title>
        <authorList>
            <person name="Zhang Y."/>
        </authorList>
    </citation>
    <scope>NUCLEOTIDE SEQUENCE [LARGE SCALE GENOMIC DNA]</scope>
    <source>
        <strain evidence="2">R-8</strain>
    </source>
</reference>
<dbReference type="Proteomes" id="UP000245391">
    <property type="component" value="Unassembled WGS sequence"/>
</dbReference>
<protein>
    <submittedName>
        <fullName evidence="1">Pyridoxamine 5'-phosphate oxidase</fullName>
    </submittedName>
</protein>
<dbReference type="PANTHER" id="PTHR34071:SF2">
    <property type="entry name" value="FLAVIN-NUCLEOTIDE-BINDING PROTEIN"/>
    <property type="match status" value="1"/>
</dbReference>
<dbReference type="PANTHER" id="PTHR34071">
    <property type="entry name" value="5-NITROIMIDAZOLE ANTIBIOTICS RESISTANCE PROTEIN, NIMA-FAMILY-RELATED PROTEIN-RELATED"/>
    <property type="match status" value="1"/>
</dbReference>
<accession>A0A317EU37</accession>
<evidence type="ECO:0000313" key="1">
    <source>
        <dbReference type="EMBL" id="PWS30461.1"/>
    </source>
</evidence>
<dbReference type="InterPro" id="IPR024747">
    <property type="entry name" value="Pyridox_Oxase-rel"/>
</dbReference>
<proteinExistence type="predicted"/>
<name>A0A317EU37_9SPHI</name>
<dbReference type="AlphaFoldDB" id="A0A317EU37"/>
<dbReference type="Pfam" id="PF12900">
    <property type="entry name" value="Pyridox_ox_2"/>
    <property type="match status" value="1"/>
</dbReference>
<dbReference type="Gene3D" id="2.30.110.10">
    <property type="entry name" value="Electron Transport, Fmn-binding Protein, Chain A"/>
    <property type="match status" value="1"/>
</dbReference>
<comment type="caution">
    <text evidence="1">The sequence shown here is derived from an EMBL/GenBank/DDBJ whole genome shotgun (WGS) entry which is preliminary data.</text>
</comment>
<gene>
    <name evidence="1" type="ORF">DF947_18750</name>
</gene>
<dbReference type="SUPFAM" id="SSF50475">
    <property type="entry name" value="FMN-binding split barrel"/>
    <property type="match status" value="1"/>
</dbReference>
<evidence type="ECO:0000313" key="2">
    <source>
        <dbReference type="Proteomes" id="UP000245391"/>
    </source>
</evidence>
<dbReference type="OrthoDB" id="9794935at2"/>
<organism evidence="1 2">
    <name type="scientific">Pedobacter paludis</name>
    <dbReference type="NCBI Taxonomy" id="2203212"/>
    <lineage>
        <taxon>Bacteria</taxon>
        <taxon>Pseudomonadati</taxon>
        <taxon>Bacteroidota</taxon>
        <taxon>Sphingobacteriia</taxon>
        <taxon>Sphingobacteriales</taxon>
        <taxon>Sphingobacteriaceae</taxon>
        <taxon>Pedobacter</taxon>
    </lineage>
</organism>
<dbReference type="EMBL" id="QGNY01000007">
    <property type="protein sequence ID" value="PWS30461.1"/>
    <property type="molecule type" value="Genomic_DNA"/>
</dbReference>
<dbReference type="InterPro" id="IPR012349">
    <property type="entry name" value="Split_barrel_FMN-bd"/>
</dbReference>
<keyword evidence="2" id="KW-1185">Reference proteome</keyword>